<comment type="caution">
    <text evidence="2">The sequence shown here is derived from an EMBL/GenBank/DDBJ whole genome shotgun (WGS) entry which is preliminary data.</text>
</comment>
<dbReference type="Pfam" id="PF07589">
    <property type="entry name" value="PEP-CTERM"/>
    <property type="match status" value="1"/>
</dbReference>
<dbReference type="AlphaFoldDB" id="A0A7C9KHQ5"/>
<accession>A0A7C9KHQ5</accession>
<reference evidence="2 3" key="1">
    <citation type="submission" date="2019-09" db="EMBL/GenBank/DDBJ databases">
        <title>Polymorphobacter sp. isolated from a lake in China.</title>
        <authorList>
            <person name="Liu Z."/>
        </authorList>
    </citation>
    <scope>NUCLEOTIDE SEQUENCE [LARGE SCALE GENOMIC DNA]</scope>
    <source>
        <strain evidence="2 3">D40P</strain>
    </source>
</reference>
<dbReference type="Proteomes" id="UP000481327">
    <property type="component" value="Unassembled WGS sequence"/>
</dbReference>
<evidence type="ECO:0000259" key="1">
    <source>
        <dbReference type="Pfam" id="PF07589"/>
    </source>
</evidence>
<evidence type="ECO:0000313" key="2">
    <source>
        <dbReference type="EMBL" id="MQT16599.1"/>
    </source>
</evidence>
<dbReference type="InterPro" id="IPR013424">
    <property type="entry name" value="Ice-binding_C"/>
</dbReference>
<protein>
    <submittedName>
        <fullName evidence="2">PEPxxWA-CTERM sorting domain-containing protein</fullName>
    </submittedName>
</protein>
<evidence type="ECO:0000313" key="3">
    <source>
        <dbReference type="Proteomes" id="UP000481327"/>
    </source>
</evidence>
<organism evidence="2 3">
    <name type="scientific">Sandarakinorhabdus fusca</name>
    <dbReference type="NCBI Taxonomy" id="1439888"/>
    <lineage>
        <taxon>Bacteria</taxon>
        <taxon>Pseudomonadati</taxon>
        <taxon>Pseudomonadota</taxon>
        <taxon>Alphaproteobacteria</taxon>
        <taxon>Sphingomonadales</taxon>
        <taxon>Sphingosinicellaceae</taxon>
        <taxon>Sandarakinorhabdus</taxon>
    </lineage>
</organism>
<feature type="domain" description="Ice-binding protein C-terminal" evidence="1">
    <location>
        <begin position="2"/>
        <end position="25"/>
    </location>
</feature>
<dbReference type="NCBIfam" id="NF035944">
    <property type="entry name" value="PEPxxWA-CTERM"/>
    <property type="match status" value="1"/>
</dbReference>
<sequence>MAVPEPSSWAMMTAGFGLSGAAMRRQRKALAKAA</sequence>
<name>A0A7C9KHQ5_9SPHN</name>
<dbReference type="NCBIfam" id="TIGR02595">
    <property type="entry name" value="PEP_CTERM"/>
    <property type="match status" value="1"/>
</dbReference>
<dbReference type="OrthoDB" id="7874461at2"/>
<dbReference type="EMBL" id="WIOL01000001">
    <property type="protein sequence ID" value="MQT16599.1"/>
    <property type="molecule type" value="Genomic_DNA"/>
</dbReference>
<keyword evidence="3" id="KW-1185">Reference proteome</keyword>
<proteinExistence type="predicted"/>
<gene>
    <name evidence="2" type="ORF">F3168_04910</name>
</gene>